<evidence type="ECO:0000313" key="2">
    <source>
        <dbReference type="EMBL" id="GBP47027.1"/>
    </source>
</evidence>
<dbReference type="AlphaFoldDB" id="A0A4C1WA55"/>
<evidence type="ECO:0000256" key="1">
    <source>
        <dbReference type="SAM" id="MobiDB-lite"/>
    </source>
</evidence>
<keyword evidence="3" id="KW-1185">Reference proteome</keyword>
<dbReference type="EMBL" id="BGZK01000494">
    <property type="protein sequence ID" value="GBP47027.1"/>
    <property type="molecule type" value="Genomic_DNA"/>
</dbReference>
<protein>
    <submittedName>
        <fullName evidence="2">Uncharacterized protein</fullName>
    </submittedName>
</protein>
<comment type="caution">
    <text evidence="2">The sequence shown here is derived from an EMBL/GenBank/DDBJ whole genome shotgun (WGS) entry which is preliminary data.</text>
</comment>
<accession>A0A4C1WA55</accession>
<dbReference type="Proteomes" id="UP000299102">
    <property type="component" value="Unassembled WGS sequence"/>
</dbReference>
<sequence length="95" mass="11247">MEWRCIVEQPMKELAIGRVTIFPVHGKLCARRVRVKRGRLRASDWRERRPRNYKTFAFHREWGEAVSEKDKGRAHDGTPRVNSGYDLPEAKRELT</sequence>
<gene>
    <name evidence="2" type="ORF">EVAR_29629_1</name>
</gene>
<evidence type="ECO:0000313" key="3">
    <source>
        <dbReference type="Proteomes" id="UP000299102"/>
    </source>
</evidence>
<feature type="compositionally biased region" description="Basic and acidic residues" evidence="1">
    <location>
        <begin position="66"/>
        <end position="78"/>
    </location>
</feature>
<feature type="region of interest" description="Disordered" evidence="1">
    <location>
        <begin position="66"/>
        <end position="95"/>
    </location>
</feature>
<proteinExistence type="predicted"/>
<reference evidence="2 3" key="1">
    <citation type="journal article" date="2019" name="Commun. Biol.">
        <title>The bagworm genome reveals a unique fibroin gene that provides high tensile strength.</title>
        <authorList>
            <person name="Kono N."/>
            <person name="Nakamura H."/>
            <person name="Ohtoshi R."/>
            <person name="Tomita M."/>
            <person name="Numata K."/>
            <person name="Arakawa K."/>
        </authorList>
    </citation>
    <scope>NUCLEOTIDE SEQUENCE [LARGE SCALE GENOMIC DNA]</scope>
</reference>
<name>A0A4C1WA55_EUMVA</name>
<organism evidence="2 3">
    <name type="scientific">Eumeta variegata</name>
    <name type="common">Bagworm moth</name>
    <name type="synonym">Eumeta japonica</name>
    <dbReference type="NCBI Taxonomy" id="151549"/>
    <lineage>
        <taxon>Eukaryota</taxon>
        <taxon>Metazoa</taxon>
        <taxon>Ecdysozoa</taxon>
        <taxon>Arthropoda</taxon>
        <taxon>Hexapoda</taxon>
        <taxon>Insecta</taxon>
        <taxon>Pterygota</taxon>
        <taxon>Neoptera</taxon>
        <taxon>Endopterygota</taxon>
        <taxon>Lepidoptera</taxon>
        <taxon>Glossata</taxon>
        <taxon>Ditrysia</taxon>
        <taxon>Tineoidea</taxon>
        <taxon>Psychidae</taxon>
        <taxon>Oiketicinae</taxon>
        <taxon>Eumeta</taxon>
    </lineage>
</organism>